<dbReference type="AlphaFoldDB" id="A0A8K0SDG2"/>
<feature type="region of interest" description="Disordered" evidence="1">
    <location>
        <begin position="157"/>
        <end position="180"/>
    </location>
</feature>
<dbReference type="EMBL" id="JAGPNK010000033">
    <property type="protein sequence ID" value="KAH7303442.1"/>
    <property type="molecule type" value="Genomic_DNA"/>
</dbReference>
<feature type="region of interest" description="Disordered" evidence="1">
    <location>
        <begin position="1"/>
        <end position="23"/>
    </location>
</feature>
<sequence length="180" mass="20240">MSRQRNRVPSILTPGGPGRGHRAALPNGVLPPFYGHFKDTFWRLIPSKMIQNGLKRTPREPHLPASWTMTENIAEGKAIMTQRKRRIQVGFSGFLTRSRLLTHGERAALLQLGRDVSDVEFGEAKVTRRETGEALTPHRCQDHRNYLGMAAAWTSKERTRAVGRTPASEFGYPGSDLPKR</sequence>
<evidence type="ECO:0000256" key="1">
    <source>
        <dbReference type="SAM" id="MobiDB-lite"/>
    </source>
</evidence>
<protein>
    <submittedName>
        <fullName evidence="2">Uncharacterized protein</fullName>
    </submittedName>
</protein>
<evidence type="ECO:0000313" key="3">
    <source>
        <dbReference type="Proteomes" id="UP000813444"/>
    </source>
</evidence>
<dbReference type="Proteomes" id="UP000813444">
    <property type="component" value="Unassembled WGS sequence"/>
</dbReference>
<keyword evidence="3" id="KW-1185">Reference proteome</keyword>
<organism evidence="2 3">
    <name type="scientific">Stachybotrys elegans</name>
    <dbReference type="NCBI Taxonomy" id="80388"/>
    <lineage>
        <taxon>Eukaryota</taxon>
        <taxon>Fungi</taxon>
        <taxon>Dikarya</taxon>
        <taxon>Ascomycota</taxon>
        <taxon>Pezizomycotina</taxon>
        <taxon>Sordariomycetes</taxon>
        <taxon>Hypocreomycetidae</taxon>
        <taxon>Hypocreales</taxon>
        <taxon>Stachybotryaceae</taxon>
        <taxon>Stachybotrys</taxon>
    </lineage>
</organism>
<gene>
    <name evidence="2" type="ORF">B0I35DRAFT_415117</name>
</gene>
<comment type="caution">
    <text evidence="2">The sequence shown here is derived from an EMBL/GenBank/DDBJ whole genome shotgun (WGS) entry which is preliminary data.</text>
</comment>
<reference evidence="2" key="1">
    <citation type="journal article" date="2021" name="Nat. Commun.">
        <title>Genetic determinants of endophytism in the Arabidopsis root mycobiome.</title>
        <authorList>
            <person name="Mesny F."/>
            <person name="Miyauchi S."/>
            <person name="Thiergart T."/>
            <person name="Pickel B."/>
            <person name="Atanasova L."/>
            <person name="Karlsson M."/>
            <person name="Huettel B."/>
            <person name="Barry K.W."/>
            <person name="Haridas S."/>
            <person name="Chen C."/>
            <person name="Bauer D."/>
            <person name="Andreopoulos W."/>
            <person name="Pangilinan J."/>
            <person name="LaButti K."/>
            <person name="Riley R."/>
            <person name="Lipzen A."/>
            <person name="Clum A."/>
            <person name="Drula E."/>
            <person name="Henrissat B."/>
            <person name="Kohler A."/>
            <person name="Grigoriev I.V."/>
            <person name="Martin F.M."/>
            <person name="Hacquard S."/>
        </authorList>
    </citation>
    <scope>NUCLEOTIDE SEQUENCE</scope>
    <source>
        <strain evidence="2">MPI-CAGE-CH-0235</strain>
    </source>
</reference>
<accession>A0A8K0SDG2</accession>
<proteinExistence type="predicted"/>
<name>A0A8K0SDG2_9HYPO</name>
<evidence type="ECO:0000313" key="2">
    <source>
        <dbReference type="EMBL" id="KAH7303442.1"/>
    </source>
</evidence>